<evidence type="ECO:0000313" key="3">
    <source>
        <dbReference type="Proteomes" id="UP001500443"/>
    </source>
</evidence>
<protein>
    <submittedName>
        <fullName evidence="2">Uncharacterized protein</fullName>
    </submittedName>
</protein>
<accession>A0ABN2YKF2</accession>
<evidence type="ECO:0000256" key="1">
    <source>
        <dbReference type="SAM" id="MobiDB-lite"/>
    </source>
</evidence>
<dbReference type="RefSeq" id="WP_344290957.1">
    <property type="nucleotide sequence ID" value="NZ_BAAAPF010000111.1"/>
</dbReference>
<comment type="caution">
    <text evidence="2">The sequence shown here is derived from an EMBL/GenBank/DDBJ whole genome shotgun (WGS) entry which is preliminary data.</text>
</comment>
<dbReference type="EMBL" id="BAAAPF010000111">
    <property type="protein sequence ID" value="GAA2128147.1"/>
    <property type="molecule type" value="Genomic_DNA"/>
</dbReference>
<keyword evidence="3" id="KW-1185">Reference proteome</keyword>
<evidence type="ECO:0000313" key="2">
    <source>
        <dbReference type="EMBL" id="GAA2128147.1"/>
    </source>
</evidence>
<name>A0ABN2YKF2_9ACTN</name>
<reference evidence="2 3" key="1">
    <citation type="journal article" date="2019" name="Int. J. Syst. Evol. Microbiol.">
        <title>The Global Catalogue of Microorganisms (GCM) 10K type strain sequencing project: providing services to taxonomists for standard genome sequencing and annotation.</title>
        <authorList>
            <consortium name="The Broad Institute Genomics Platform"/>
            <consortium name="The Broad Institute Genome Sequencing Center for Infectious Disease"/>
            <person name="Wu L."/>
            <person name="Ma J."/>
        </authorList>
    </citation>
    <scope>NUCLEOTIDE SEQUENCE [LARGE SCALE GENOMIC DNA]</scope>
    <source>
        <strain evidence="2 3">JCM 15481</strain>
    </source>
</reference>
<proteinExistence type="predicted"/>
<gene>
    <name evidence="2" type="ORF">GCM10009802_35240</name>
</gene>
<dbReference type="Proteomes" id="UP001500443">
    <property type="component" value="Unassembled WGS sequence"/>
</dbReference>
<organism evidence="2 3">
    <name type="scientific">Streptomyces synnematoformans</name>
    <dbReference type="NCBI Taxonomy" id="415721"/>
    <lineage>
        <taxon>Bacteria</taxon>
        <taxon>Bacillati</taxon>
        <taxon>Actinomycetota</taxon>
        <taxon>Actinomycetes</taxon>
        <taxon>Kitasatosporales</taxon>
        <taxon>Streptomycetaceae</taxon>
        <taxon>Streptomyces</taxon>
    </lineage>
</organism>
<feature type="region of interest" description="Disordered" evidence="1">
    <location>
        <begin position="1"/>
        <end position="27"/>
    </location>
</feature>
<sequence length="259" mass="28606">MVFEHKNGGPTLTLAEPWKRPGPTPDDESAIGRLMHGIRRLWPLVRPLSAEAVIGCHDRETDYPETGVGPRRPHWFVHDRRAAGETHDQALDVVDPWHVDPVVESVEELSVEALRSWLERAQAQVSPVPDTHKVGWTDLWFNATRVRAPVDAADAADASADVALEAAEARWVARVPCHRREGAAWVAGPTREMRRIGARAPITLHASHYGQVEVSVSANWSLWSEEGSPGRAALIEAVRGLVAGGWDVKYGAEYFHELA</sequence>